<proteinExistence type="inferred from homology"/>
<evidence type="ECO:0000256" key="1">
    <source>
        <dbReference type="ARBA" id="ARBA00022884"/>
    </source>
</evidence>
<name>A0ABW2RL59_9BACL</name>
<comment type="subunit">
    <text evidence="3">Homohexamer.</text>
</comment>
<keyword evidence="1 3" id="KW-0694">RNA-binding</keyword>
<comment type="caution">
    <text evidence="5">The sequence shown here is derived from an EMBL/GenBank/DDBJ whole genome shotgun (WGS) entry which is preliminary data.</text>
</comment>
<dbReference type="InterPro" id="IPR005001">
    <property type="entry name" value="Hfq"/>
</dbReference>
<evidence type="ECO:0000256" key="2">
    <source>
        <dbReference type="ARBA" id="ARBA00023016"/>
    </source>
</evidence>
<dbReference type="InterPro" id="IPR047575">
    <property type="entry name" value="Sm"/>
</dbReference>
<evidence type="ECO:0000259" key="4">
    <source>
        <dbReference type="PROSITE" id="PS52002"/>
    </source>
</evidence>
<keyword evidence="6" id="KW-1185">Reference proteome</keyword>
<evidence type="ECO:0000256" key="3">
    <source>
        <dbReference type="HAMAP-Rule" id="MF_00436"/>
    </source>
</evidence>
<dbReference type="InterPro" id="IPR010920">
    <property type="entry name" value="LSM_dom_sf"/>
</dbReference>
<dbReference type="PANTHER" id="PTHR34772:SF1">
    <property type="entry name" value="RNA-BINDING PROTEIN HFQ"/>
    <property type="match status" value="1"/>
</dbReference>
<keyword evidence="2 3" id="KW-0346">Stress response</keyword>
<dbReference type="Gene3D" id="2.30.30.100">
    <property type="match status" value="1"/>
</dbReference>
<evidence type="ECO:0000313" key="6">
    <source>
        <dbReference type="Proteomes" id="UP001596500"/>
    </source>
</evidence>
<organism evidence="5 6">
    <name type="scientific">Laceyella putida</name>
    <dbReference type="NCBI Taxonomy" id="110101"/>
    <lineage>
        <taxon>Bacteria</taxon>
        <taxon>Bacillati</taxon>
        <taxon>Bacillota</taxon>
        <taxon>Bacilli</taxon>
        <taxon>Bacillales</taxon>
        <taxon>Thermoactinomycetaceae</taxon>
        <taxon>Laceyella</taxon>
    </lineage>
</organism>
<sequence length="85" mass="9920">MNNHDIQDAFLNQLVKEKIPVTIFLTNGFQYRGIIIGFDTFVVMLSSEGKQHMIYKQVISTIQPFRNVQWDLFTGRNKLSQNEDV</sequence>
<dbReference type="EMBL" id="JBHTBW010000032">
    <property type="protein sequence ID" value="MFC7441683.1"/>
    <property type="molecule type" value="Genomic_DNA"/>
</dbReference>
<dbReference type="HAMAP" id="MF_00436">
    <property type="entry name" value="Hfq"/>
    <property type="match status" value="1"/>
</dbReference>
<dbReference type="SUPFAM" id="SSF50182">
    <property type="entry name" value="Sm-like ribonucleoproteins"/>
    <property type="match status" value="1"/>
</dbReference>
<evidence type="ECO:0000313" key="5">
    <source>
        <dbReference type="EMBL" id="MFC7441683.1"/>
    </source>
</evidence>
<dbReference type="PANTHER" id="PTHR34772">
    <property type="entry name" value="RNA-BINDING PROTEIN HFQ"/>
    <property type="match status" value="1"/>
</dbReference>
<gene>
    <name evidence="3 5" type="primary">hfq</name>
    <name evidence="5" type="ORF">ACFQNG_11220</name>
</gene>
<comment type="function">
    <text evidence="3">RNA chaperone that binds small regulatory RNA (sRNAs) and mRNAs to facilitate mRNA translational regulation in response to envelope stress, environmental stress and changes in metabolite concentrations. Also binds with high specificity to tRNAs.</text>
</comment>
<reference evidence="6" key="1">
    <citation type="journal article" date="2019" name="Int. J. Syst. Evol. Microbiol.">
        <title>The Global Catalogue of Microorganisms (GCM) 10K type strain sequencing project: providing services to taxonomists for standard genome sequencing and annotation.</title>
        <authorList>
            <consortium name="The Broad Institute Genomics Platform"/>
            <consortium name="The Broad Institute Genome Sequencing Center for Infectious Disease"/>
            <person name="Wu L."/>
            <person name="Ma J."/>
        </authorList>
    </citation>
    <scope>NUCLEOTIDE SEQUENCE [LARGE SCALE GENOMIC DNA]</scope>
    <source>
        <strain evidence="6">CGMCC 1.12942</strain>
    </source>
</reference>
<dbReference type="Proteomes" id="UP001596500">
    <property type="component" value="Unassembled WGS sequence"/>
</dbReference>
<protein>
    <recommendedName>
        <fullName evidence="3">RNA-binding protein Hfq</fullName>
    </recommendedName>
</protein>
<dbReference type="RefSeq" id="WP_379865039.1">
    <property type="nucleotide sequence ID" value="NZ_JBHTBW010000032.1"/>
</dbReference>
<accession>A0ABW2RL59</accession>
<dbReference type="Pfam" id="PF17209">
    <property type="entry name" value="Hfq"/>
    <property type="match status" value="1"/>
</dbReference>
<dbReference type="NCBIfam" id="TIGR02383">
    <property type="entry name" value="Hfq"/>
    <property type="match status" value="1"/>
</dbReference>
<dbReference type="CDD" id="cd01716">
    <property type="entry name" value="Hfq"/>
    <property type="match status" value="1"/>
</dbReference>
<feature type="domain" description="Sm" evidence="4">
    <location>
        <begin position="8"/>
        <end position="68"/>
    </location>
</feature>
<dbReference type="PROSITE" id="PS52002">
    <property type="entry name" value="SM"/>
    <property type="match status" value="1"/>
</dbReference>
<comment type="similarity">
    <text evidence="3">Belongs to the Hfq family.</text>
</comment>